<proteinExistence type="predicted"/>
<dbReference type="Proteomes" id="UP000728185">
    <property type="component" value="Unassembled WGS sequence"/>
</dbReference>
<evidence type="ECO:0000313" key="3">
    <source>
        <dbReference type="Proteomes" id="UP000728185"/>
    </source>
</evidence>
<reference evidence="2" key="1">
    <citation type="submission" date="2019-05" db="EMBL/GenBank/DDBJ databases">
        <title>Annotation for the trematode Fasciolopsis buski.</title>
        <authorList>
            <person name="Choi Y.-J."/>
        </authorList>
    </citation>
    <scope>NUCLEOTIDE SEQUENCE</scope>
    <source>
        <strain evidence="2">HT</strain>
        <tissue evidence="2">Whole worm</tissue>
    </source>
</reference>
<dbReference type="AlphaFoldDB" id="A0A8E0VE61"/>
<keyword evidence="3" id="KW-1185">Reference proteome</keyword>
<gene>
    <name evidence="2" type="ORF">FBUS_02595</name>
</gene>
<accession>A0A8E0VE61</accession>
<evidence type="ECO:0000313" key="2">
    <source>
        <dbReference type="EMBL" id="KAA0184223.1"/>
    </source>
</evidence>
<name>A0A8E0VE61_9TREM</name>
<evidence type="ECO:0000256" key="1">
    <source>
        <dbReference type="SAM" id="MobiDB-lite"/>
    </source>
</evidence>
<comment type="caution">
    <text evidence="2">The sequence shown here is derived from an EMBL/GenBank/DDBJ whole genome shotgun (WGS) entry which is preliminary data.</text>
</comment>
<feature type="compositionally biased region" description="Basic and acidic residues" evidence="1">
    <location>
        <begin position="132"/>
        <end position="147"/>
    </location>
</feature>
<dbReference type="EMBL" id="LUCM01011241">
    <property type="protein sequence ID" value="KAA0184223.1"/>
    <property type="molecule type" value="Genomic_DNA"/>
</dbReference>
<sequence length="185" mass="20973">MAHTLRVSRECLACAQHGAYHSMENICGSESLMNSLSPAEPRRIKRRTASIDQADRLASATFDRFPSGTGVHQSQQVLAQNVRHDHSWHYAHLGARTSAVAGQRYLSQQNYNQQFLPQKPQRIQLQQNEQANSHHELRHLSDGENGYDQDRYAKELRRVQYGGGPTAEVILIVNHSVCYLVKKNT</sequence>
<protein>
    <submittedName>
        <fullName evidence="2">Uncharacterized protein</fullName>
    </submittedName>
</protein>
<organism evidence="2 3">
    <name type="scientific">Fasciolopsis buskii</name>
    <dbReference type="NCBI Taxonomy" id="27845"/>
    <lineage>
        <taxon>Eukaryota</taxon>
        <taxon>Metazoa</taxon>
        <taxon>Spiralia</taxon>
        <taxon>Lophotrochozoa</taxon>
        <taxon>Platyhelminthes</taxon>
        <taxon>Trematoda</taxon>
        <taxon>Digenea</taxon>
        <taxon>Plagiorchiida</taxon>
        <taxon>Echinostomata</taxon>
        <taxon>Echinostomatoidea</taxon>
        <taxon>Fasciolidae</taxon>
        <taxon>Fasciolopsis</taxon>
    </lineage>
</organism>
<dbReference type="OrthoDB" id="6280451at2759"/>
<feature type="region of interest" description="Disordered" evidence="1">
    <location>
        <begin position="127"/>
        <end position="147"/>
    </location>
</feature>